<proteinExistence type="predicted"/>
<dbReference type="EMBL" id="LIHL02000008">
    <property type="protein sequence ID" value="KAF5462562.1"/>
    <property type="molecule type" value="Genomic_DNA"/>
</dbReference>
<dbReference type="Gramene" id="Jr08_12900_p1">
    <property type="protein sequence ID" value="cds.Jr08_12900_p1"/>
    <property type="gene ID" value="Jr08_12900"/>
</dbReference>
<evidence type="ECO:0000313" key="3">
    <source>
        <dbReference type="Proteomes" id="UP000619265"/>
    </source>
</evidence>
<evidence type="ECO:0000256" key="1">
    <source>
        <dbReference type="SAM" id="MobiDB-lite"/>
    </source>
</evidence>
<reference evidence="2" key="2">
    <citation type="submission" date="2020-03" db="EMBL/GenBank/DDBJ databases">
        <title>Walnut 2.0.</title>
        <authorList>
            <person name="Marrano A."/>
            <person name="Britton M."/>
            <person name="Zimin A.V."/>
            <person name="Zaini P.A."/>
            <person name="Workman R."/>
            <person name="Puiu D."/>
            <person name="Bianco L."/>
            <person name="Allen B.J."/>
            <person name="Troggio M."/>
            <person name="Leslie C.A."/>
            <person name="Timp W."/>
            <person name="Dendekar A."/>
            <person name="Salzberg S.L."/>
            <person name="Neale D.B."/>
        </authorList>
    </citation>
    <scope>NUCLEOTIDE SEQUENCE</scope>
    <source>
        <tissue evidence="2">Leaves</tissue>
    </source>
</reference>
<feature type="compositionally biased region" description="Low complexity" evidence="1">
    <location>
        <begin position="234"/>
        <end position="244"/>
    </location>
</feature>
<dbReference type="Proteomes" id="UP000619265">
    <property type="component" value="Unassembled WGS sequence"/>
</dbReference>
<organism evidence="2 3">
    <name type="scientific">Juglans regia</name>
    <name type="common">English walnut</name>
    <dbReference type="NCBI Taxonomy" id="51240"/>
    <lineage>
        <taxon>Eukaryota</taxon>
        <taxon>Viridiplantae</taxon>
        <taxon>Streptophyta</taxon>
        <taxon>Embryophyta</taxon>
        <taxon>Tracheophyta</taxon>
        <taxon>Spermatophyta</taxon>
        <taxon>Magnoliopsida</taxon>
        <taxon>eudicotyledons</taxon>
        <taxon>Gunneridae</taxon>
        <taxon>Pentapetalae</taxon>
        <taxon>rosids</taxon>
        <taxon>fabids</taxon>
        <taxon>Fagales</taxon>
        <taxon>Juglandaceae</taxon>
        <taxon>Juglans</taxon>
    </lineage>
</organism>
<dbReference type="AlphaFoldDB" id="A0A833X6T9"/>
<comment type="caution">
    <text evidence="2">The sequence shown here is derived from an EMBL/GenBank/DDBJ whole genome shotgun (WGS) entry which is preliminary data.</text>
</comment>
<gene>
    <name evidence="2" type="ORF">F2P56_018556</name>
</gene>
<dbReference type="PANTHER" id="PTHR47481">
    <property type="match status" value="1"/>
</dbReference>
<name>A0A833X6T9_JUGRE</name>
<sequence>MRSNNYRLFWEATSLADILATTSNPLPDQEFVTYLLTGLGFAYESFITSVTIRAEPIASHELYQLLLVHESHISHNARSTTSSIEPTVHFTTASGRDQRGRIFTRGGRNGCSGRGRSNYFARASRHSSIAAPTNSQHFNNHRPTGQVCYKSGHVALQCRHRFDHSYQYEAPHSFSTNFTSPSAFSNATWYPDTAATHHITHDLTNLNLSSEPYGGEQIRVGDGSGLPIQNIGDSSLSSTSPSFL</sequence>
<accession>A0A833X6T9</accession>
<protein>
    <submittedName>
        <fullName evidence="2">Uncharacterized protein</fullName>
    </submittedName>
</protein>
<feature type="region of interest" description="Disordered" evidence="1">
    <location>
        <begin position="214"/>
        <end position="244"/>
    </location>
</feature>
<reference evidence="2" key="1">
    <citation type="submission" date="2015-10" db="EMBL/GenBank/DDBJ databases">
        <authorList>
            <person name="Martinez-Garcia P.J."/>
            <person name="Crepeau M.W."/>
            <person name="Puiu D."/>
            <person name="Gonzalez-Ibeas D."/>
            <person name="Whalen J."/>
            <person name="Stevens K."/>
            <person name="Paul R."/>
            <person name="Butterfield T."/>
            <person name="Britton M."/>
            <person name="Reagan R."/>
            <person name="Chakraborty S."/>
            <person name="Walawage S.L."/>
            <person name="Vasquez-Gross H.A."/>
            <person name="Cardeno C."/>
            <person name="Famula R."/>
            <person name="Pratt K."/>
            <person name="Kuruganti S."/>
            <person name="Aradhya M.K."/>
            <person name="Leslie C.A."/>
            <person name="Dandekar A.M."/>
            <person name="Salzberg S.L."/>
            <person name="Wegrzyn J.L."/>
            <person name="Langley C.H."/>
            <person name="Neale D.B."/>
        </authorList>
    </citation>
    <scope>NUCLEOTIDE SEQUENCE</scope>
    <source>
        <tissue evidence="2">Leaves</tissue>
    </source>
</reference>
<dbReference type="PANTHER" id="PTHR47481:SF10">
    <property type="entry name" value="COPIA-LIKE POLYPROTEIN_RETROTRANSPOSON"/>
    <property type="match status" value="1"/>
</dbReference>
<evidence type="ECO:0000313" key="2">
    <source>
        <dbReference type="EMBL" id="KAF5462562.1"/>
    </source>
</evidence>